<dbReference type="Proteomes" id="UP000467201">
    <property type="component" value="Chromosome"/>
</dbReference>
<organism evidence="1 2">
    <name type="scientific">Mycolicibacterium doricum</name>
    <dbReference type="NCBI Taxonomy" id="126673"/>
    <lineage>
        <taxon>Bacteria</taxon>
        <taxon>Bacillati</taxon>
        <taxon>Actinomycetota</taxon>
        <taxon>Actinomycetes</taxon>
        <taxon>Mycobacteriales</taxon>
        <taxon>Mycobacteriaceae</taxon>
        <taxon>Mycolicibacterium</taxon>
    </lineage>
</organism>
<name>A0A7I7VY23_9MYCO</name>
<proteinExistence type="predicted"/>
<dbReference type="AlphaFoldDB" id="A0A7I7VY23"/>
<reference evidence="1 2" key="1">
    <citation type="journal article" date="2019" name="Emerg. Microbes Infect.">
        <title>Comprehensive subspecies identification of 175 nontuberculous mycobacteria species based on 7547 genomic profiles.</title>
        <authorList>
            <person name="Matsumoto Y."/>
            <person name="Kinjo T."/>
            <person name="Motooka D."/>
            <person name="Nabeya D."/>
            <person name="Jung N."/>
            <person name="Uechi K."/>
            <person name="Horii T."/>
            <person name="Iida T."/>
            <person name="Fujita J."/>
            <person name="Nakamura S."/>
        </authorList>
    </citation>
    <scope>NUCLEOTIDE SEQUENCE [LARGE SCALE GENOMIC DNA]</scope>
    <source>
        <strain evidence="1 2">JCM 12405</strain>
    </source>
</reference>
<dbReference type="EMBL" id="AP022605">
    <property type="protein sequence ID" value="BBZ09657.1"/>
    <property type="molecule type" value="Genomic_DNA"/>
</dbReference>
<evidence type="ECO:0000313" key="1">
    <source>
        <dbReference type="EMBL" id="BBZ09657.1"/>
    </source>
</evidence>
<dbReference type="KEGG" id="mdr:MDOR_38260"/>
<sequence>MVGLQSEVAVDQTGVEPEILKAGLERRDVVAVHRGTELVHQRAGTEAVGRLSQRPGRGLSDDAVDQETAVLLKGTNRAVEVVVEQVGHDVSSSGEVVVGALQ</sequence>
<protein>
    <submittedName>
        <fullName evidence="1">Uncharacterized protein</fullName>
    </submittedName>
</protein>
<gene>
    <name evidence="1" type="ORF">MDOR_38260</name>
</gene>
<evidence type="ECO:0000313" key="2">
    <source>
        <dbReference type="Proteomes" id="UP000467201"/>
    </source>
</evidence>
<accession>A0A7I7VY23</accession>